<protein>
    <submittedName>
        <fullName evidence="4">Corynebacterineae mycolate reductase A</fullName>
    </submittedName>
</protein>
<dbReference type="HOGENOM" id="CLU_010194_2_1_11"/>
<organism evidence="4 5">
    <name type="scientific">Corynebacterium resistens (strain DSM 45100 / JCM 12819 / GTC 2026 / SICGH 158)</name>
    <dbReference type="NCBI Taxonomy" id="662755"/>
    <lineage>
        <taxon>Bacteria</taxon>
        <taxon>Bacillati</taxon>
        <taxon>Actinomycetota</taxon>
        <taxon>Actinomycetes</taxon>
        <taxon>Mycobacteriales</taxon>
        <taxon>Corynebacteriaceae</taxon>
        <taxon>Corynebacterium</taxon>
    </lineage>
</organism>
<proteinExistence type="inferred from homology"/>
<evidence type="ECO:0000256" key="3">
    <source>
        <dbReference type="RuleBase" id="RU000363"/>
    </source>
</evidence>
<dbReference type="KEGG" id="crd:CRES_0610"/>
<dbReference type="eggNOG" id="COG0300">
    <property type="taxonomic scope" value="Bacteria"/>
</dbReference>
<evidence type="ECO:0000313" key="5">
    <source>
        <dbReference type="Proteomes" id="UP000000492"/>
    </source>
</evidence>
<keyword evidence="2" id="KW-0560">Oxidoreductase</keyword>
<dbReference type="OrthoDB" id="9797538at2"/>
<reference evidence="4 5" key="1">
    <citation type="journal article" date="2012" name="BMC Genomics">
        <title>Complete genome sequence, lifestyle, and multi-drug resistance of the human pathogen Corynebacterium resistens DSM 45100 isolated from blood samples of a leukemia patient.</title>
        <authorList>
            <person name="Schroder J."/>
            <person name="Maus I."/>
            <person name="Meyer K."/>
            <person name="Wordemann S."/>
            <person name="Blom J."/>
            <person name="Jaenicke S."/>
            <person name="Schneider J."/>
            <person name="Trost E."/>
            <person name="Tauch A."/>
        </authorList>
    </citation>
    <scope>NUCLEOTIDE SEQUENCE [LARGE SCALE GENOMIC DNA]</scope>
    <source>
        <strain evidence="5">DSM 45100 / JCM 12819 / CCUG 50093 / GTC 2026 / SICGH 158</strain>
    </source>
</reference>
<dbReference type="Proteomes" id="UP000000492">
    <property type="component" value="Chromosome"/>
</dbReference>
<dbReference type="STRING" id="662755.CRES_0610"/>
<dbReference type="EMBL" id="CP002857">
    <property type="protein sequence ID" value="AEI08971.1"/>
    <property type="molecule type" value="Genomic_DNA"/>
</dbReference>
<dbReference type="InterPro" id="IPR036291">
    <property type="entry name" value="NAD(P)-bd_dom_sf"/>
</dbReference>
<dbReference type="PIRSF" id="PIRSF000126">
    <property type="entry name" value="11-beta-HSD1"/>
    <property type="match status" value="1"/>
</dbReference>
<dbReference type="AlphaFoldDB" id="F8DZ30"/>
<sequence>MTTDSIPSPRPGSFAVVTGASSGIGEALALELGRRGHDLLLVARTTAPMQAIADQLPERDVRIRSVDLSDAHARAELIDELSTLPVHIIINSAGIATFGDFVDLDYGYERAQFELNATALYELTAAILPGMIGRRDGGIVNVGSAAGNMAIPGNATYVGTKAMVNTYTESLHYELKKHGVKCTLLAPGPVREARKEEEKRSGVDRVTPDFVWTTYEDCAVETLDALAANKLRVVPGPLSKIMNTLSTYVPRKLSAPVMARLYAKMAEEVRKEEAAKARKAK</sequence>
<dbReference type="InterPro" id="IPR002347">
    <property type="entry name" value="SDR_fam"/>
</dbReference>
<evidence type="ECO:0000313" key="4">
    <source>
        <dbReference type="EMBL" id="AEI08971.1"/>
    </source>
</evidence>
<name>F8DZ30_CORRG</name>
<dbReference type="Pfam" id="PF00106">
    <property type="entry name" value="adh_short"/>
    <property type="match status" value="1"/>
</dbReference>
<dbReference type="Gene3D" id="3.40.50.720">
    <property type="entry name" value="NAD(P)-binding Rossmann-like Domain"/>
    <property type="match status" value="1"/>
</dbReference>
<dbReference type="SUPFAM" id="SSF51735">
    <property type="entry name" value="NAD(P)-binding Rossmann-fold domains"/>
    <property type="match status" value="1"/>
</dbReference>
<evidence type="ECO:0000256" key="1">
    <source>
        <dbReference type="ARBA" id="ARBA00006484"/>
    </source>
</evidence>
<evidence type="ECO:0000256" key="2">
    <source>
        <dbReference type="ARBA" id="ARBA00023002"/>
    </source>
</evidence>
<dbReference type="PRINTS" id="PR00080">
    <property type="entry name" value="SDRFAMILY"/>
</dbReference>
<dbReference type="PANTHER" id="PTHR44196">
    <property type="entry name" value="DEHYDROGENASE/REDUCTASE SDR FAMILY MEMBER 7B"/>
    <property type="match status" value="1"/>
</dbReference>
<dbReference type="RefSeq" id="WP_013887994.1">
    <property type="nucleotide sequence ID" value="NC_015673.1"/>
</dbReference>
<accession>F8DZ30</accession>
<keyword evidence="5" id="KW-1185">Reference proteome</keyword>
<dbReference type="PRINTS" id="PR00081">
    <property type="entry name" value="GDHRDH"/>
</dbReference>
<dbReference type="GO" id="GO:0016020">
    <property type="term" value="C:membrane"/>
    <property type="evidence" value="ECO:0007669"/>
    <property type="project" value="TreeGrafter"/>
</dbReference>
<dbReference type="CDD" id="cd05233">
    <property type="entry name" value="SDR_c"/>
    <property type="match status" value="1"/>
</dbReference>
<dbReference type="NCBIfam" id="NF040690">
    <property type="entry name" value="mycolate_SDR"/>
    <property type="match status" value="1"/>
</dbReference>
<comment type="similarity">
    <text evidence="1 3">Belongs to the short-chain dehydrogenases/reductases (SDR) family.</text>
</comment>
<gene>
    <name evidence="4" type="primary">cmrA</name>
    <name evidence="4" type="ordered locus">CRES_0610</name>
</gene>
<dbReference type="GO" id="GO:0016491">
    <property type="term" value="F:oxidoreductase activity"/>
    <property type="evidence" value="ECO:0007669"/>
    <property type="project" value="UniProtKB-KW"/>
</dbReference>
<dbReference type="PANTHER" id="PTHR44196:SF2">
    <property type="entry name" value="SHORT-CHAIN DEHYDROGENASE-RELATED"/>
    <property type="match status" value="1"/>
</dbReference>